<keyword evidence="2" id="KW-0479">Metal-binding</keyword>
<dbReference type="eggNOG" id="COG3241">
    <property type="taxonomic scope" value="Bacteria"/>
</dbReference>
<dbReference type="RefSeq" id="WP_012374623.1">
    <property type="nucleotide sequence ID" value="NC_010571.1"/>
</dbReference>
<sequence length="179" mass="18896">MKNIVRSFAVTLCAAVLLAGCGKKSDSGAQSSGDAAAPAGKSASATSAETPASGRSVEIKADDTMKFSLTEIRAKRGEALSVTLRNVGNTPKFSMGHNWVLLKKGANVDEFINEAMNAAATDYVPASKQDMVLRHTKLLGPKEVDTVTFNAPAEPGRYVFLCSFPGHYQVGMKGELVVE</sequence>
<evidence type="ECO:0000256" key="3">
    <source>
        <dbReference type="ARBA" id="ARBA00022982"/>
    </source>
</evidence>
<evidence type="ECO:0000313" key="8">
    <source>
        <dbReference type="EMBL" id="ACB75086.1"/>
    </source>
</evidence>
<dbReference type="InterPro" id="IPR028871">
    <property type="entry name" value="BlueCu_1_BS"/>
</dbReference>
<organism evidence="8 9">
    <name type="scientific">Opitutus terrae (strain DSM 11246 / JCM 15787 / PB90-1)</name>
    <dbReference type="NCBI Taxonomy" id="452637"/>
    <lineage>
        <taxon>Bacteria</taxon>
        <taxon>Pseudomonadati</taxon>
        <taxon>Verrucomicrobiota</taxon>
        <taxon>Opitutia</taxon>
        <taxon>Opitutales</taxon>
        <taxon>Opitutaceae</taxon>
        <taxon>Opitutus</taxon>
    </lineage>
</organism>
<dbReference type="InterPro" id="IPR014068">
    <property type="entry name" value="Azurin"/>
</dbReference>
<proteinExistence type="predicted"/>
<feature type="compositionally biased region" description="Low complexity" evidence="5">
    <location>
        <begin position="27"/>
        <end position="53"/>
    </location>
</feature>
<dbReference type="GO" id="GO:0009055">
    <property type="term" value="F:electron transfer activity"/>
    <property type="evidence" value="ECO:0007669"/>
    <property type="project" value="InterPro"/>
</dbReference>
<evidence type="ECO:0000256" key="5">
    <source>
        <dbReference type="SAM" id="MobiDB-lite"/>
    </source>
</evidence>
<keyword evidence="3" id="KW-0249">Electron transport</keyword>
<dbReference type="SUPFAM" id="SSF49503">
    <property type="entry name" value="Cupredoxins"/>
    <property type="match status" value="1"/>
</dbReference>
<evidence type="ECO:0000256" key="4">
    <source>
        <dbReference type="ARBA" id="ARBA00023008"/>
    </source>
</evidence>
<dbReference type="KEGG" id="ote:Oter_1802"/>
<accession>B1ZWX5</accession>
<keyword evidence="9" id="KW-1185">Reference proteome</keyword>
<dbReference type="PROSITE" id="PS00079">
    <property type="entry name" value="MULTICOPPER_OXIDASE1"/>
    <property type="match status" value="1"/>
</dbReference>
<dbReference type="PANTHER" id="PTHR38439:SF2">
    <property type="entry name" value="OUTER MEMBRANE PROTEIN H.8"/>
    <property type="match status" value="1"/>
</dbReference>
<reference evidence="8 9" key="1">
    <citation type="journal article" date="2011" name="J. Bacteriol.">
        <title>Genome sequence of the verrucomicrobium Opitutus terrae PB90-1, an abundant inhabitant of rice paddy soil ecosystems.</title>
        <authorList>
            <person name="van Passel M.W."/>
            <person name="Kant R."/>
            <person name="Palva A."/>
            <person name="Copeland A."/>
            <person name="Lucas S."/>
            <person name="Lapidus A."/>
            <person name="Glavina del Rio T."/>
            <person name="Pitluck S."/>
            <person name="Goltsman E."/>
            <person name="Clum A."/>
            <person name="Sun H."/>
            <person name="Schmutz J."/>
            <person name="Larimer F.W."/>
            <person name="Land M.L."/>
            <person name="Hauser L."/>
            <person name="Kyrpides N."/>
            <person name="Mikhailova N."/>
            <person name="Richardson P.P."/>
            <person name="Janssen P.H."/>
            <person name="de Vos W.M."/>
            <person name="Smidt H."/>
        </authorList>
    </citation>
    <scope>NUCLEOTIDE SEQUENCE [LARGE SCALE GENOMIC DNA]</scope>
    <source>
        <strain evidence="9">DSM 11246 / JCM 15787 / PB90-1</strain>
    </source>
</reference>
<dbReference type="AlphaFoldDB" id="B1ZWX5"/>
<evidence type="ECO:0000256" key="2">
    <source>
        <dbReference type="ARBA" id="ARBA00022723"/>
    </source>
</evidence>
<dbReference type="HOGENOM" id="CLU_112845_2_0_0"/>
<name>B1ZWX5_OPITP</name>
<dbReference type="PROSITE" id="PS51257">
    <property type="entry name" value="PROKAR_LIPOPROTEIN"/>
    <property type="match status" value="1"/>
</dbReference>
<dbReference type="Gene3D" id="2.60.40.420">
    <property type="entry name" value="Cupredoxins - blue copper proteins"/>
    <property type="match status" value="1"/>
</dbReference>
<dbReference type="InterPro" id="IPR033138">
    <property type="entry name" value="Cu_oxidase_CS"/>
</dbReference>
<feature type="signal peptide" evidence="6">
    <location>
        <begin position="1"/>
        <end position="19"/>
    </location>
</feature>
<keyword evidence="1" id="KW-0813">Transport</keyword>
<keyword evidence="6" id="KW-0732">Signal</keyword>
<dbReference type="Proteomes" id="UP000007013">
    <property type="component" value="Chromosome"/>
</dbReference>
<protein>
    <submittedName>
        <fullName evidence="8">Blue (Type 1) copper domain protein</fullName>
    </submittedName>
</protein>
<evidence type="ECO:0000256" key="1">
    <source>
        <dbReference type="ARBA" id="ARBA00022448"/>
    </source>
</evidence>
<keyword evidence="4" id="KW-0186">Copper</keyword>
<dbReference type="EMBL" id="CP001032">
    <property type="protein sequence ID" value="ACB75086.1"/>
    <property type="molecule type" value="Genomic_DNA"/>
</dbReference>
<gene>
    <name evidence="8" type="ordered locus">Oter_1802</name>
</gene>
<evidence type="ECO:0000259" key="7">
    <source>
        <dbReference type="Pfam" id="PF00127"/>
    </source>
</evidence>
<evidence type="ECO:0000313" key="9">
    <source>
        <dbReference type="Proteomes" id="UP000007013"/>
    </source>
</evidence>
<evidence type="ECO:0000256" key="6">
    <source>
        <dbReference type="SAM" id="SignalP"/>
    </source>
</evidence>
<dbReference type="InterPro" id="IPR000923">
    <property type="entry name" value="BlueCu_1"/>
</dbReference>
<dbReference type="CDD" id="cd13922">
    <property type="entry name" value="Azurin"/>
    <property type="match status" value="1"/>
</dbReference>
<dbReference type="GO" id="GO:0005507">
    <property type="term" value="F:copper ion binding"/>
    <property type="evidence" value="ECO:0007669"/>
    <property type="project" value="InterPro"/>
</dbReference>
<feature type="region of interest" description="Disordered" evidence="5">
    <location>
        <begin position="26"/>
        <end position="57"/>
    </location>
</feature>
<dbReference type="InterPro" id="IPR050845">
    <property type="entry name" value="Cu-binding_ET"/>
</dbReference>
<dbReference type="PANTHER" id="PTHR38439">
    <property type="entry name" value="AURACYANIN-B"/>
    <property type="match status" value="1"/>
</dbReference>
<dbReference type="InterPro" id="IPR008972">
    <property type="entry name" value="Cupredoxin"/>
</dbReference>
<dbReference type="PROSITE" id="PS00196">
    <property type="entry name" value="COPPER_BLUE"/>
    <property type="match status" value="1"/>
</dbReference>
<feature type="chain" id="PRO_5002772186" evidence="6">
    <location>
        <begin position="20"/>
        <end position="179"/>
    </location>
</feature>
<dbReference type="STRING" id="452637.Oter_1802"/>
<dbReference type="Pfam" id="PF00127">
    <property type="entry name" value="Copper-bind"/>
    <property type="match status" value="1"/>
</dbReference>
<dbReference type="OrthoDB" id="9814063at2"/>
<feature type="domain" description="Blue (type 1) copper" evidence="7">
    <location>
        <begin position="58"/>
        <end position="179"/>
    </location>
</feature>